<dbReference type="Gene3D" id="1.10.10.60">
    <property type="entry name" value="Homeodomain-like"/>
    <property type="match status" value="1"/>
</dbReference>
<dbReference type="Pfam" id="PF00046">
    <property type="entry name" value="Homeodomain"/>
    <property type="match status" value="1"/>
</dbReference>
<evidence type="ECO:0000313" key="8">
    <source>
        <dbReference type="EMBL" id="KAF2858224.1"/>
    </source>
</evidence>
<dbReference type="InterPro" id="IPR050281">
    <property type="entry name" value="Flavin_monoamine_oxidase"/>
</dbReference>
<dbReference type="AlphaFoldDB" id="A0A6A7BSP1"/>
<evidence type="ECO:0000256" key="3">
    <source>
        <dbReference type="ARBA" id="ARBA00023242"/>
    </source>
</evidence>
<evidence type="ECO:0000256" key="4">
    <source>
        <dbReference type="PROSITE-ProRule" id="PRU00108"/>
    </source>
</evidence>
<dbReference type="GO" id="GO:0005634">
    <property type="term" value="C:nucleus"/>
    <property type="evidence" value="ECO:0007669"/>
    <property type="project" value="UniProtKB-SubCell"/>
</dbReference>
<keyword evidence="3 4" id="KW-0539">Nucleus</keyword>
<dbReference type="PROSITE" id="PS50071">
    <property type="entry name" value="HOMEOBOX_2"/>
    <property type="match status" value="1"/>
</dbReference>
<dbReference type="SUPFAM" id="SSF54373">
    <property type="entry name" value="FAD-linked reductases, C-terminal domain"/>
    <property type="match status" value="1"/>
</dbReference>
<accession>A0A6A7BSP1</accession>
<organism evidence="8 9">
    <name type="scientific">Piedraia hortae CBS 480.64</name>
    <dbReference type="NCBI Taxonomy" id="1314780"/>
    <lineage>
        <taxon>Eukaryota</taxon>
        <taxon>Fungi</taxon>
        <taxon>Dikarya</taxon>
        <taxon>Ascomycota</taxon>
        <taxon>Pezizomycotina</taxon>
        <taxon>Dothideomycetes</taxon>
        <taxon>Dothideomycetidae</taxon>
        <taxon>Capnodiales</taxon>
        <taxon>Piedraiaceae</taxon>
        <taxon>Piedraia</taxon>
    </lineage>
</organism>
<dbReference type="GO" id="GO:0016491">
    <property type="term" value="F:oxidoreductase activity"/>
    <property type="evidence" value="ECO:0007669"/>
    <property type="project" value="InterPro"/>
</dbReference>
<evidence type="ECO:0000259" key="7">
    <source>
        <dbReference type="PROSITE" id="PS50071"/>
    </source>
</evidence>
<evidence type="ECO:0000313" key="9">
    <source>
        <dbReference type="Proteomes" id="UP000799421"/>
    </source>
</evidence>
<dbReference type="GO" id="GO:0006338">
    <property type="term" value="P:chromatin remodeling"/>
    <property type="evidence" value="ECO:0007669"/>
    <property type="project" value="TreeGrafter"/>
</dbReference>
<dbReference type="Gene3D" id="3.50.50.60">
    <property type="entry name" value="FAD/NAD(P)-binding domain"/>
    <property type="match status" value="1"/>
</dbReference>
<feature type="domain" description="Homeobox" evidence="7">
    <location>
        <begin position="39"/>
        <end position="99"/>
    </location>
</feature>
<dbReference type="CDD" id="cd00086">
    <property type="entry name" value="homeodomain"/>
    <property type="match status" value="1"/>
</dbReference>
<evidence type="ECO:0000256" key="2">
    <source>
        <dbReference type="ARBA" id="ARBA00023155"/>
    </source>
</evidence>
<evidence type="ECO:0000256" key="6">
    <source>
        <dbReference type="SAM" id="MobiDB-lite"/>
    </source>
</evidence>
<dbReference type="PRINTS" id="PR00419">
    <property type="entry name" value="ADXRDTASE"/>
</dbReference>
<dbReference type="InterPro" id="IPR009057">
    <property type="entry name" value="Homeodomain-like_sf"/>
</dbReference>
<dbReference type="SMART" id="SM00389">
    <property type="entry name" value="HOX"/>
    <property type="match status" value="1"/>
</dbReference>
<name>A0A6A7BSP1_9PEZI</name>
<evidence type="ECO:0000256" key="5">
    <source>
        <dbReference type="RuleBase" id="RU000682"/>
    </source>
</evidence>
<feature type="compositionally biased region" description="Basic and acidic residues" evidence="6">
    <location>
        <begin position="361"/>
        <end position="370"/>
    </location>
</feature>
<keyword evidence="2 4" id="KW-0371">Homeobox</keyword>
<proteinExistence type="predicted"/>
<dbReference type="InterPro" id="IPR017970">
    <property type="entry name" value="Homeobox_CS"/>
</dbReference>
<dbReference type="GO" id="GO:0003682">
    <property type="term" value="F:chromatin binding"/>
    <property type="evidence" value="ECO:0007669"/>
    <property type="project" value="TreeGrafter"/>
</dbReference>
<feature type="region of interest" description="Disordered" evidence="6">
    <location>
        <begin position="193"/>
        <end position="228"/>
    </location>
</feature>
<feature type="region of interest" description="Disordered" evidence="6">
    <location>
        <begin position="1"/>
        <end position="29"/>
    </location>
</feature>
<dbReference type="GO" id="GO:0003677">
    <property type="term" value="F:DNA binding"/>
    <property type="evidence" value="ECO:0007669"/>
    <property type="project" value="UniProtKB-UniRule"/>
</dbReference>
<keyword evidence="1 4" id="KW-0238">DNA-binding</keyword>
<gene>
    <name evidence="8" type="ORF">K470DRAFT_296554</name>
</gene>
<dbReference type="OrthoDB" id="5046242at2759"/>
<dbReference type="InterPro" id="IPR002937">
    <property type="entry name" value="Amino_oxidase"/>
</dbReference>
<sequence>MDKSVVSATANEPNQYNEQASTRFPSSSSTELCIKCHGRPTRQKRKRTSPEDQVILEAAYQRDSRPDKIARLALSQHVSLGEKEVQIWFQNRRQSSRRKARPLSPCEVAQYPMRHYAYKQSYPQPNSLSVEPIGHEIRQPKHHQYQSLLSASGGQAIANLDNSPAVHGKPPGSSLSAGPSLTWEALALASSTSSTPSCFSSRSKGSVPISDIVNSPSMPISSDAQRRRLKRPTSFVRLAMSSDGNASVVAGHGRSSQPFGTPQAGIFAAESTDNGRRRSNDPRPDYNCLDRMRSRDSRAWEFWCDKSSRVEMEERVLRDPTGSAANAISLVRSRSGRSILGALPAQRNLIPLGQLPTGNRQNDKGNKESRCTAASPKVQRGSNSAGTWIKSTAKSNTEDNITVYISGNESDKENWLPSTGKRNSACFTKNSAIPTKDLVTETALAYPSRPLGSPKLVESGPNAALPVPARQGDLGNESSADDLTCAQRLLSLSYGDWICPTIGATPNSSMSSQHSDASMFRAAALDSKRVSIGIVGAGFAGLRCADVLLSHGCDVTIFEARDRLGGRVAQSDRLGHKVDLGPNWIHGTSSNPIFEIAKETGTYLQHWSDEVMLFDSDGKPISKVESAELMHLLWDDDGLIADAYRYSREHSDSIDPDKSLFDFFVERSQSKYQHLPEEVARQKRETLLKVARTWGAYVGSPVTRQSLKYFWMEECLEGETPFVAETFHKILDAVAKPAARANILLETVVSKFRAHVSNRPSLMTTDGSEYEFDHVVITTPLGWLHRNMHAFEPPLPNHFVEAIGHVGYGTLDKVYITWPEAYWNVSSVQGSHSPGAAKTEEVRVESDRHWPGKMHWLTPMYAMETNHLQWNQEGFSLAALKPTQYAHPTILFYIYGECSRYIGALVANTNSDSERDSKLIEFFRPYFSRLPNYTASNLSCIPSSVLATAWAADEFAGYGSYCNVNVGLRSGKQVFETVRHGVPERHLWFAGEHTAPYASLGTSTGAYVSGESVARRILDANGMAAVP</sequence>
<dbReference type="Proteomes" id="UP000799421">
    <property type="component" value="Unassembled WGS sequence"/>
</dbReference>
<feature type="region of interest" description="Disordered" evidence="6">
    <location>
        <begin position="351"/>
        <end position="385"/>
    </location>
</feature>
<dbReference type="GO" id="GO:0000981">
    <property type="term" value="F:DNA-binding transcription factor activity, RNA polymerase II-specific"/>
    <property type="evidence" value="ECO:0007669"/>
    <property type="project" value="InterPro"/>
</dbReference>
<reference evidence="8" key="1">
    <citation type="journal article" date="2020" name="Stud. Mycol.">
        <title>101 Dothideomycetes genomes: a test case for predicting lifestyles and emergence of pathogens.</title>
        <authorList>
            <person name="Haridas S."/>
            <person name="Albert R."/>
            <person name="Binder M."/>
            <person name="Bloem J."/>
            <person name="Labutti K."/>
            <person name="Salamov A."/>
            <person name="Andreopoulos B."/>
            <person name="Baker S."/>
            <person name="Barry K."/>
            <person name="Bills G."/>
            <person name="Bluhm B."/>
            <person name="Cannon C."/>
            <person name="Castanera R."/>
            <person name="Culley D."/>
            <person name="Daum C."/>
            <person name="Ezra D."/>
            <person name="Gonzalez J."/>
            <person name="Henrissat B."/>
            <person name="Kuo A."/>
            <person name="Liang C."/>
            <person name="Lipzen A."/>
            <person name="Lutzoni F."/>
            <person name="Magnuson J."/>
            <person name="Mondo S."/>
            <person name="Nolan M."/>
            <person name="Ohm R."/>
            <person name="Pangilinan J."/>
            <person name="Park H.-J."/>
            <person name="Ramirez L."/>
            <person name="Alfaro M."/>
            <person name="Sun H."/>
            <person name="Tritt A."/>
            <person name="Yoshinaga Y."/>
            <person name="Zwiers L.-H."/>
            <person name="Turgeon B."/>
            <person name="Goodwin S."/>
            <person name="Spatafora J."/>
            <person name="Crous P."/>
            <person name="Grigoriev I."/>
        </authorList>
    </citation>
    <scope>NUCLEOTIDE SEQUENCE</scope>
    <source>
        <strain evidence="8">CBS 480.64</strain>
    </source>
</reference>
<protein>
    <submittedName>
        <fullName evidence="8">FAD/NAD(P)-binding domain-containing protein</fullName>
    </submittedName>
</protein>
<dbReference type="InterPro" id="IPR036188">
    <property type="entry name" value="FAD/NAD-bd_sf"/>
</dbReference>
<evidence type="ECO:0000256" key="1">
    <source>
        <dbReference type="ARBA" id="ARBA00023125"/>
    </source>
</evidence>
<dbReference type="EMBL" id="MU006015">
    <property type="protein sequence ID" value="KAF2858224.1"/>
    <property type="molecule type" value="Genomic_DNA"/>
</dbReference>
<dbReference type="Pfam" id="PF01593">
    <property type="entry name" value="Amino_oxidase"/>
    <property type="match status" value="1"/>
</dbReference>
<dbReference type="PANTHER" id="PTHR10742">
    <property type="entry name" value="FLAVIN MONOAMINE OXIDASE"/>
    <property type="match status" value="1"/>
</dbReference>
<dbReference type="GO" id="GO:0050660">
    <property type="term" value="F:flavin adenine dinucleotide binding"/>
    <property type="evidence" value="ECO:0007669"/>
    <property type="project" value="TreeGrafter"/>
</dbReference>
<dbReference type="Gene3D" id="3.90.660.10">
    <property type="match status" value="1"/>
</dbReference>
<feature type="compositionally biased region" description="Low complexity" evidence="6">
    <location>
        <begin position="193"/>
        <end position="203"/>
    </location>
</feature>
<keyword evidence="9" id="KW-1185">Reference proteome</keyword>
<dbReference type="SUPFAM" id="SSF51905">
    <property type="entry name" value="FAD/NAD(P)-binding domain"/>
    <property type="match status" value="1"/>
</dbReference>
<comment type="subcellular location">
    <subcellularLocation>
        <location evidence="4 5">Nucleus</location>
    </subcellularLocation>
</comment>
<dbReference type="SUPFAM" id="SSF46689">
    <property type="entry name" value="Homeodomain-like"/>
    <property type="match status" value="1"/>
</dbReference>
<dbReference type="PROSITE" id="PS00027">
    <property type="entry name" value="HOMEOBOX_1"/>
    <property type="match status" value="1"/>
</dbReference>
<dbReference type="InterPro" id="IPR001356">
    <property type="entry name" value="HD"/>
</dbReference>
<dbReference type="PANTHER" id="PTHR10742:SF414">
    <property type="entry name" value="CONTAINING AMINE OXIDASE, PUTATIVE (AFU_ORTHOLOGUE AFUA_3G12150)-RELATED"/>
    <property type="match status" value="1"/>
</dbReference>
<feature type="DNA-binding region" description="Homeobox" evidence="4">
    <location>
        <begin position="41"/>
        <end position="100"/>
    </location>
</feature>
<feature type="compositionally biased region" description="Polar residues" evidence="6">
    <location>
        <begin position="212"/>
        <end position="223"/>
    </location>
</feature>